<accession>A0A1H0UQZ2</accession>
<comment type="similarity">
    <text evidence="2">Belongs to the ABC-4 integral membrane protein family. LolC/E subfamily.</text>
</comment>
<organism evidence="10 11">
    <name type="scientific">Clostridium gasigenes</name>
    <dbReference type="NCBI Taxonomy" id="94869"/>
    <lineage>
        <taxon>Bacteria</taxon>
        <taxon>Bacillati</taxon>
        <taxon>Bacillota</taxon>
        <taxon>Clostridia</taxon>
        <taxon>Eubacteriales</taxon>
        <taxon>Clostridiaceae</taxon>
        <taxon>Clostridium</taxon>
    </lineage>
</organism>
<proteinExistence type="inferred from homology"/>
<evidence type="ECO:0000313" key="11">
    <source>
        <dbReference type="Proteomes" id="UP000198597"/>
    </source>
</evidence>
<keyword evidence="11" id="KW-1185">Reference proteome</keyword>
<feature type="transmembrane region" description="Helical" evidence="7">
    <location>
        <begin position="20"/>
        <end position="40"/>
    </location>
</feature>
<dbReference type="InterPro" id="IPR003838">
    <property type="entry name" value="ABC3_permease_C"/>
</dbReference>
<comment type="subcellular location">
    <subcellularLocation>
        <location evidence="1">Cell membrane</location>
        <topology evidence="1">Multi-pass membrane protein</topology>
    </subcellularLocation>
</comment>
<feature type="transmembrane region" description="Helical" evidence="7">
    <location>
        <begin position="259"/>
        <end position="283"/>
    </location>
</feature>
<sequence length="386" mass="41685">MKLSFKIAYRFLKNNKGQTLLIALAIGLGISIQIFLGLLIQNLQNDLVKNTIGGTSHITIKSEDNTLIENGSELKKNVAETDSRIVTAIETLDQPGLISKDDKSIAVILRGFNLNEGEKIYKFNDKLISGNLPSNVNEIIIGKLLAQQLEIESGDEVNLLTSKKDVINVKVTGIIDLKVEALNKSYVVTDLNTIRSIYGLGNDTITSVETQVGNSNIFDVEEISNKIEATVGEKYITPNWIEVNESLLTGLKGQSASSYTIQVFVVLSVIVAIASILAITVMQKTKQIGILKAMGITDRQASRIFIIQGGLLGIIGAIFGLVIGIGLFKTFTVFVKNSDGSSLISGSININFVILSLVIAIVACIISSIIPARKSLKLNPVEAIKL</sequence>
<evidence type="ECO:0000256" key="6">
    <source>
        <dbReference type="ARBA" id="ARBA00023136"/>
    </source>
</evidence>
<feature type="transmembrane region" description="Helical" evidence="7">
    <location>
        <begin position="304"/>
        <end position="328"/>
    </location>
</feature>
<keyword evidence="5 7" id="KW-1133">Transmembrane helix</keyword>
<evidence type="ECO:0000256" key="3">
    <source>
        <dbReference type="ARBA" id="ARBA00022475"/>
    </source>
</evidence>
<reference evidence="9 12" key="2">
    <citation type="submission" date="2020-08" db="EMBL/GenBank/DDBJ databases">
        <title>Clostridia isolated from Swiss meat.</title>
        <authorList>
            <person name="Wambui J."/>
            <person name="Stevens M.J.A."/>
            <person name="Stephan R."/>
        </authorList>
    </citation>
    <scope>NUCLEOTIDE SEQUENCE [LARGE SCALE GENOMIC DNA]</scope>
    <source>
        <strain evidence="9 12">CM001</strain>
    </source>
</reference>
<dbReference type="OrthoDB" id="9770036at2"/>
<dbReference type="GO" id="GO:0044874">
    <property type="term" value="P:lipoprotein localization to outer membrane"/>
    <property type="evidence" value="ECO:0007669"/>
    <property type="project" value="TreeGrafter"/>
</dbReference>
<protein>
    <submittedName>
        <fullName evidence="9">ABC transporter permease</fullName>
    </submittedName>
    <submittedName>
        <fullName evidence="10">Lipoprotein-releasing system permease protein</fullName>
    </submittedName>
</protein>
<feature type="transmembrane region" description="Helical" evidence="7">
    <location>
        <begin position="348"/>
        <end position="370"/>
    </location>
</feature>
<name>A0A1H0UQZ2_9CLOT</name>
<dbReference type="Proteomes" id="UP000198597">
    <property type="component" value="Unassembled WGS sequence"/>
</dbReference>
<evidence type="ECO:0000256" key="4">
    <source>
        <dbReference type="ARBA" id="ARBA00022692"/>
    </source>
</evidence>
<keyword evidence="3" id="KW-1003">Cell membrane</keyword>
<evidence type="ECO:0000256" key="5">
    <source>
        <dbReference type="ARBA" id="ARBA00022989"/>
    </source>
</evidence>
<dbReference type="STRING" id="94869.SAMN04488529_11218"/>
<reference evidence="10 11" key="1">
    <citation type="submission" date="2016-10" db="EMBL/GenBank/DDBJ databases">
        <authorList>
            <person name="de Groot N.N."/>
        </authorList>
    </citation>
    <scope>NUCLEOTIDE SEQUENCE [LARGE SCALE GENOMIC DNA]</scope>
    <source>
        <strain evidence="10 11">DSM 12272</strain>
    </source>
</reference>
<evidence type="ECO:0000259" key="8">
    <source>
        <dbReference type="Pfam" id="PF02687"/>
    </source>
</evidence>
<evidence type="ECO:0000256" key="7">
    <source>
        <dbReference type="SAM" id="Phobius"/>
    </source>
</evidence>
<keyword evidence="4 7" id="KW-0812">Transmembrane</keyword>
<evidence type="ECO:0000313" key="9">
    <source>
        <dbReference type="EMBL" id="MBB6715888.1"/>
    </source>
</evidence>
<dbReference type="PANTHER" id="PTHR30489:SF0">
    <property type="entry name" value="LIPOPROTEIN-RELEASING SYSTEM TRANSMEMBRANE PROTEIN LOLE"/>
    <property type="match status" value="1"/>
</dbReference>
<evidence type="ECO:0000256" key="2">
    <source>
        <dbReference type="ARBA" id="ARBA00005236"/>
    </source>
</evidence>
<evidence type="ECO:0000313" key="10">
    <source>
        <dbReference type="EMBL" id="SDP68256.1"/>
    </source>
</evidence>
<dbReference type="AlphaFoldDB" id="A0A1H0UQZ2"/>
<dbReference type="Pfam" id="PF02687">
    <property type="entry name" value="FtsX"/>
    <property type="match status" value="1"/>
</dbReference>
<dbReference type="Proteomes" id="UP000585258">
    <property type="component" value="Unassembled WGS sequence"/>
</dbReference>
<dbReference type="GO" id="GO:0098797">
    <property type="term" value="C:plasma membrane protein complex"/>
    <property type="evidence" value="ECO:0007669"/>
    <property type="project" value="TreeGrafter"/>
</dbReference>
<evidence type="ECO:0000256" key="1">
    <source>
        <dbReference type="ARBA" id="ARBA00004651"/>
    </source>
</evidence>
<dbReference type="PANTHER" id="PTHR30489">
    <property type="entry name" value="LIPOPROTEIN-RELEASING SYSTEM TRANSMEMBRANE PROTEIN LOLE"/>
    <property type="match status" value="1"/>
</dbReference>
<evidence type="ECO:0000313" key="12">
    <source>
        <dbReference type="Proteomes" id="UP000585258"/>
    </source>
</evidence>
<gene>
    <name evidence="9" type="ORF">H7E68_14375</name>
    <name evidence="10" type="ORF">SAMN04488529_11218</name>
</gene>
<dbReference type="InterPro" id="IPR051447">
    <property type="entry name" value="Lipoprotein-release_system"/>
</dbReference>
<dbReference type="RefSeq" id="WP_089971712.1">
    <property type="nucleotide sequence ID" value="NZ_FNJM01000012.1"/>
</dbReference>
<feature type="domain" description="ABC3 transporter permease C-terminal" evidence="8">
    <location>
        <begin position="262"/>
        <end position="380"/>
    </location>
</feature>
<keyword evidence="6 7" id="KW-0472">Membrane</keyword>
<dbReference type="EMBL" id="JACKWY010000009">
    <property type="protein sequence ID" value="MBB6715888.1"/>
    <property type="molecule type" value="Genomic_DNA"/>
</dbReference>
<dbReference type="EMBL" id="FNJM01000012">
    <property type="protein sequence ID" value="SDP68256.1"/>
    <property type="molecule type" value="Genomic_DNA"/>
</dbReference>
<keyword evidence="10" id="KW-0449">Lipoprotein</keyword>